<dbReference type="SUPFAM" id="SSF55331">
    <property type="entry name" value="Tautomerase/MIF"/>
    <property type="match status" value="1"/>
</dbReference>
<dbReference type="Proteomes" id="UP000013783">
    <property type="component" value="Unassembled WGS sequence"/>
</dbReference>
<dbReference type="RefSeq" id="WP_010742062.1">
    <property type="nucleotide sequence ID" value="NZ_KB946251.1"/>
</dbReference>
<name>R2NVJ6_9ENTE</name>
<dbReference type="AlphaFoldDB" id="R2NVJ6"/>
<organism evidence="3 5">
    <name type="scientific">Enterococcus malodoratus ATCC 43197</name>
    <dbReference type="NCBI Taxonomy" id="1158601"/>
    <lineage>
        <taxon>Bacteria</taxon>
        <taxon>Bacillati</taxon>
        <taxon>Bacillota</taxon>
        <taxon>Bacilli</taxon>
        <taxon>Lactobacillales</taxon>
        <taxon>Enterococcaceae</taxon>
        <taxon>Enterococcus</taxon>
    </lineage>
</organism>
<dbReference type="EMBL" id="ASWA01000003">
    <property type="protein sequence ID" value="EOT66925.1"/>
    <property type="molecule type" value="Genomic_DNA"/>
</dbReference>
<dbReference type="EMBL" id="AJAK01000021">
    <property type="protein sequence ID" value="EOH75023.1"/>
    <property type="molecule type" value="Genomic_DNA"/>
</dbReference>
<evidence type="ECO:0000313" key="4">
    <source>
        <dbReference type="EMBL" id="EOT66925.1"/>
    </source>
</evidence>
<keyword evidence="1" id="KW-0413">Isomerase</keyword>
<dbReference type="InterPro" id="IPR004370">
    <property type="entry name" value="4-OT-like_dom"/>
</dbReference>
<protein>
    <recommendedName>
        <fullName evidence="2">4-oxalocrotonate tautomerase-like domain-containing protein</fullName>
    </recommendedName>
</protein>
<dbReference type="STRING" id="71451.RV07_GL001001"/>
<reference evidence="4 6" key="2">
    <citation type="submission" date="2013-03" db="EMBL/GenBank/DDBJ databases">
        <title>The Genome Sequence of Enterococcus malodoratus ATCC_43197 (PacBio/Illumina hybrid assembly).</title>
        <authorList>
            <consortium name="The Broad Institute Genomics Platform"/>
            <consortium name="The Broad Institute Genome Sequencing Center for Infectious Disease"/>
            <person name="Earl A."/>
            <person name="Russ C."/>
            <person name="Gilmore M."/>
            <person name="Surin D."/>
            <person name="Walker B."/>
            <person name="Young S."/>
            <person name="Zeng Q."/>
            <person name="Gargeya S."/>
            <person name="Fitzgerald M."/>
            <person name="Haas B."/>
            <person name="Abouelleil A."/>
            <person name="Allen A.W."/>
            <person name="Alvarado L."/>
            <person name="Arachchi H.M."/>
            <person name="Berlin A.M."/>
            <person name="Chapman S.B."/>
            <person name="Gainer-Dewar J."/>
            <person name="Goldberg J."/>
            <person name="Griggs A."/>
            <person name="Gujja S."/>
            <person name="Hansen M."/>
            <person name="Howarth C."/>
            <person name="Imamovic A."/>
            <person name="Ireland A."/>
            <person name="Larimer J."/>
            <person name="McCowan C."/>
            <person name="Murphy C."/>
            <person name="Pearson M."/>
            <person name="Poon T.W."/>
            <person name="Priest M."/>
            <person name="Roberts A."/>
            <person name="Saif S."/>
            <person name="Shea T."/>
            <person name="Sisk P."/>
            <person name="Sykes S."/>
            <person name="Wortman J."/>
            <person name="Nusbaum C."/>
            <person name="Birren B."/>
        </authorList>
    </citation>
    <scope>NUCLEOTIDE SEQUENCE [LARGE SCALE GENOMIC DNA]</scope>
    <source>
        <strain evidence="4 6">ATCC 43197</strain>
    </source>
</reference>
<dbReference type="Gene3D" id="3.30.429.10">
    <property type="entry name" value="Macrophage Migration Inhibitory Factor"/>
    <property type="match status" value="1"/>
</dbReference>
<gene>
    <name evidence="4" type="ORF">I585_02446</name>
    <name evidence="3" type="ORF">UAI_03264</name>
</gene>
<evidence type="ECO:0000256" key="1">
    <source>
        <dbReference type="ARBA" id="ARBA00023235"/>
    </source>
</evidence>
<dbReference type="PATRIC" id="fig|1158601.3.peg.3237"/>
<evidence type="ECO:0000313" key="3">
    <source>
        <dbReference type="EMBL" id="EOH75023.1"/>
    </source>
</evidence>
<dbReference type="Proteomes" id="UP000014148">
    <property type="component" value="Unassembled WGS sequence"/>
</dbReference>
<evidence type="ECO:0000313" key="6">
    <source>
        <dbReference type="Proteomes" id="UP000014148"/>
    </source>
</evidence>
<evidence type="ECO:0000259" key="2">
    <source>
        <dbReference type="Pfam" id="PF01361"/>
    </source>
</evidence>
<dbReference type="GO" id="GO:0016853">
    <property type="term" value="F:isomerase activity"/>
    <property type="evidence" value="ECO:0007669"/>
    <property type="project" value="UniProtKB-KW"/>
</dbReference>
<proteinExistence type="predicted"/>
<reference evidence="3 5" key="1">
    <citation type="submission" date="2013-02" db="EMBL/GenBank/DDBJ databases">
        <title>The Genome Sequence of Enterococcus malodoratus ATCC_43197.</title>
        <authorList>
            <consortium name="The Broad Institute Genome Sequencing Platform"/>
            <consortium name="The Broad Institute Genome Sequencing Center for Infectious Disease"/>
            <person name="Earl A.M."/>
            <person name="Gilmore M.S."/>
            <person name="Lebreton F."/>
            <person name="Walker B."/>
            <person name="Young S.K."/>
            <person name="Zeng Q."/>
            <person name="Gargeya S."/>
            <person name="Fitzgerald M."/>
            <person name="Haas B."/>
            <person name="Abouelleil A."/>
            <person name="Alvarado L."/>
            <person name="Arachchi H.M."/>
            <person name="Berlin A.M."/>
            <person name="Chapman S.B."/>
            <person name="Dewar J."/>
            <person name="Goldberg J."/>
            <person name="Griggs A."/>
            <person name="Gujja S."/>
            <person name="Hansen M."/>
            <person name="Howarth C."/>
            <person name="Imamovic A."/>
            <person name="Larimer J."/>
            <person name="McCowan C."/>
            <person name="Murphy C."/>
            <person name="Neiman D."/>
            <person name="Pearson M."/>
            <person name="Priest M."/>
            <person name="Roberts A."/>
            <person name="Saif S."/>
            <person name="Shea T."/>
            <person name="Sisk P."/>
            <person name="Sykes S."/>
            <person name="Wortman J."/>
            <person name="Nusbaum C."/>
            <person name="Birren B."/>
        </authorList>
    </citation>
    <scope>NUCLEOTIDE SEQUENCE [LARGE SCALE GENOMIC DNA]</scope>
    <source>
        <strain evidence="3 5">ATCC 43197</strain>
    </source>
</reference>
<sequence length="70" mass="8138">MPHIAIQMYPGRDQKTKDKIAKRMQAVLAEEMQADKKYFSVSIQDVEADDWKDSVEDKIESENLFISAEF</sequence>
<dbReference type="Pfam" id="PF01361">
    <property type="entry name" value="Tautomerase"/>
    <property type="match status" value="1"/>
</dbReference>
<dbReference type="eggNOG" id="ENOG50339W8">
    <property type="taxonomic scope" value="Bacteria"/>
</dbReference>
<feature type="domain" description="4-oxalocrotonate tautomerase-like" evidence="2">
    <location>
        <begin position="2"/>
        <end position="51"/>
    </location>
</feature>
<accession>R2NVJ6</accession>
<comment type="caution">
    <text evidence="3">The sequence shown here is derived from an EMBL/GenBank/DDBJ whole genome shotgun (WGS) entry which is preliminary data.</text>
</comment>
<dbReference type="InterPro" id="IPR014347">
    <property type="entry name" value="Tautomerase/MIF_sf"/>
</dbReference>
<evidence type="ECO:0000313" key="5">
    <source>
        <dbReference type="Proteomes" id="UP000013783"/>
    </source>
</evidence>
<keyword evidence="6" id="KW-1185">Reference proteome</keyword>